<evidence type="ECO:0000313" key="3">
    <source>
        <dbReference type="EMBL" id="CAB1369532.1"/>
    </source>
</evidence>
<feature type="transmembrane region" description="Helical" evidence="1">
    <location>
        <begin position="149"/>
        <end position="167"/>
    </location>
</feature>
<name>A0A6S6YAA6_9PROT</name>
<dbReference type="SUPFAM" id="SSF103481">
    <property type="entry name" value="Multidrug resistance efflux transporter EmrE"/>
    <property type="match status" value="2"/>
</dbReference>
<dbReference type="AlphaFoldDB" id="A0A6S6YAA6"/>
<feature type="transmembrane region" description="Helical" evidence="1">
    <location>
        <begin position="125"/>
        <end position="143"/>
    </location>
</feature>
<evidence type="ECO:0000259" key="2">
    <source>
        <dbReference type="Pfam" id="PF00892"/>
    </source>
</evidence>
<sequence length="288" mass="31111">MPEQHPMRGIVLMSASLLLFSCLDAITKHLLQTYSVPLVIWARYTVHWLLMLFILGPSMGLRLLDARRPGLMLLRSLCLLATSGCGVAAFSQMPLAETSAIIYIAPVMVALLAGPMLGEKVHRHHWLAMGIGFCGMLLIAHPGGQVTPTGILLAVGAAAFFSLYQILTRKLSLTENLWALVFHPALTGSLLMSLSLPLIWPDTLPPWPDLLQLGAIGGIAVLGYAVQTRAFRHAPVSQLVPLGYSQLIWSTLLGWLVFNHLPDGPAIIGIALIAVGGLVVIRSQRTKA</sequence>
<proteinExistence type="predicted"/>
<dbReference type="EMBL" id="LR778301">
    <property type="protein sequence ID" value="CAB1369532.1"/>
    <property type="molecule type" value="Genomic_DNA"/>
</dbReference>
<dbReference type="Pfam" id="PF00892">
    <property type="entry name" value="EamA"/>
    <property type="match status" value="2"/>
</dbReference>
<feature type="transmembrane region" description="Helical" evidence="1">
    <location>
        <begin position="264"/>
        <end position="281"/>
    </location>
</feature>
<keyword evidence="4" id="KW-1185">Reference proteome</keyword>
<feature type="transmembrane region" description="Helical" evidence="1">
    <location>
        <begin position="179"/>
        <end position="198"/>
    </location>
</feature>
<accession>A0A6S6YAA6</accession>
<organism evidence="3 4">
    <name type="scientific">Denitratisoma oestradiolicum</name>
    <dbReference type="NCBI Taxonomy" id="311182"/>
    <lineage>
        <taxon>Bacteria</taxon>
        <taxon>Pseudomonadati</taxon>
        <taxon>Pseudomonadota</taxon>
        <taxon>Betaproteobacteria</taxon>
        <taxon>Nitrosomonadales</taxon>
        <taxon>Sterolibacteriaceae</taxon>
        <taxon>Denitratisoma</taxon>
    </lineage>
</organism>
<dbReference type="KEGG" id="doe:DENOEST_2367"/>
<feature type="transmembrane region" description="Helical" evidence="1">
    <location>
        <begin position="100"/>
        <end position="118"/>
    </location>
</feature>
<evidence type="ECO:0000256" key="1">
    <source>
        <dbReference type="SAM" id="Phobius"/>
    </source>
</evidence>
<dbReference type="PANTHER" id="PTHR22911">
    <property type="entry name" value="ACYL-MALONYL CONDENSING ENZYME-RELATED"/>
    <property type="match status" value="1"/>
</dbReference>
<feature type="transmembrane region" description="Helical" evidence="1">
    <location>
        <begin position="239"/>
        <end position="258"/>
    </location>
</feature>
<keyword evidence="1" id="KW-1133">Transmembrane helix</keyword>
<gene>
    <name evidence="3" type="ORF">DENOEST_2367</name>
</gene>
<dbReference type="Proteomes" id="UP000515733">
    <property type="component" value="Chromosome"/>
</dbReference>
<keyword evidence="1" id="KW-0472">Membrane</keyword>
<evidence type="ECO:0000313" key="4">
    <source>
        <dbReference type="Proteomes" id="UP000515733"/>
    </source>
</evidence>
<dbReference type="GO" id="GO:0016020">
    <property type="term" value="C:membrane"/>
    <property type="evidence" value="ECO:0007669"/>
    <property type="project" value="InterPro"/>
</dbReference>
<dbReference type="RefSeq" id="WP_197970588.1">
    <property type="nucleotide sequence ID" value="NZ_LR778301.1"/>
</dbReference>
<dbReference type="InterPro" id="IPR037185">
    <property type="entry name" value="EmrE-like"/>
</dbReference>
<keyword evidence="1" id="KW-0812">Transmembrane</keyword>
<feature type="domain" description="EamA" evidence="2">
    <location>
        <begin position="8"/>
        <end position="139"/>
    </location>
</feature>
<protein>
    <submittedName>
        <fullName evidence="3">Permease</fullName>
    </submittedName>
</protein>
<feature type="domain" description="EamA" evidence="2">
    <location>
        <begin position="149"/>
        <end position="281"/>
    </location>
</feature>
<dbReference type="InterPro" id="IPR000620">
    <property type="entry name" value="EamA_dom"/>
</dbReference>
<feature type="transmembrane region" description="Helical" evidence="1">
    <location>
        <begin position="73"/>
        <end position="94"/>
    </location>
</feature>
<reference evidence="3 4" key="1">
    <citation type="submission" date="2020-03" db="EMBL/GenBank/DDBJ databases">
        <authorList>
            <consortium name="Genoscope - CEA"/>
            <person name="William W."/>
        </authorList>
    </citation>
    <scope>NUCLEOTIDE SEQUENCE [LARGE SCALE GENOMIC DNA]</scope>
    <source>
        <strain evidence="4">DSM 16959</strain>
    </source>
</reference>
<feature type="transmembrane region" description="Helical" evidence="1">
    <location>
        <begin position="210"/>
        <end position="227"/>
    </location>
</feature>
<feature type="transmembrane region" description="Helical" evidence="1">
    <location>
        <begin position="41"/>
        <end position="61"/>
    </location>
</feature>
<dbReference type="PANTHER" id="PTHR22911:SF103">
    <property type="entry name" value="BLR2811 PROTEIN"/>
    <property type="match status" value="1"/>
</dbReference>